<dbReference type="EMBL" id="LZFO01000008">
    <property type="protein sequence ID" value="OFI06749.1"/>
    <property type="molecule type" value="Genomic_DNA"/>
</dbReference>
<evidence type="ECO:0000256" key="2">
    <source>
        <dbReference type="ARBA" id="ARBA00010765"/>
    </source>
</evidence>
<evidence type="ECO:0000256" key="17">
    <source>
        <dbReference type="PIRSR" id="PIRSR001619-1"/>
    </source>
</evidence>
<feature type="binding site" evidence="16 17">
    <location>
        <position position="70"/>
    </location>
    <ligand>
        <name>[4Fe-4S] cluster</name>
        <dbReference type="ChEBI" id="CHEBI:49883"/>
        <note>4Fe-4S-S-AdoMet</note>
    </ligand>
</feature>
<keyword evidence="7 16" id="KW-0949">S-adenosyl-L-methionine</keyword>
<keyword evidence="10 16" id="KW-0093">Biotin biosynthesis</keyword>
<dbReference type="PANTHER" id="PTHR22976:SF2">
    <property type="entry name" value="BIOTIN SYNTHASE, MITOCHONDRIAL"/>
    <property type="match status" value="1"/>
</dbReference>
<evidence type="ECO:0000313" key="19">
    <source>
        <dbReference type="EMBL" id="OFI06749.1"/>
    </source>
</evidence>
<keyword evidence="6 16" id="KW-0808">Transferase</keyword>
<evidence type="ECO:0000256" key="5">
    <source>
        <dbReference type="ARBA" id="ARBA00022485"/>
    </source>
</evidence>
<keyword evidence="9 16" id="KW-0479">Metal-binding</keyword>
<dbReference type="SFLD" id="SFLDG01060">
    <property type="entry name" value="BATS_domain_containing"/>
    <property type="match status" value="1"/>
</dbReference>
<feature type="binding site" evidence="16 17">
    <location>
        <position position="63"/>
    </location>
    <ligand>
        <name>[4Fe-4S] cluster</name>
        <dbReference type="ChEBI" id="CHEBI:49883"/>
        <note>4Fe-4S-S-AdoMet</note>
    </ligand>
</feature>
<accession>A0A1E8F019</accession>
<dbReference type="FunFam" id="3.20.20.70:FF:000026">
    <property type="entry name" value="Biotin synthase"/>
    <property type="match status" value="1"/>
</dbReference>
<dbReference type="GO" id="GO:0051537">
    <property type="term" value="F:2 iron, 2 sulfur cluster binding"/>
    <property type="evidence" value="ECO:0007669"/>
    <property type="project" value="UniProtKB-KW"/>
</dbReference>
<dbReference type="AlphaFoldDB" id="A0A1E8F019"/>
<dbReference type="GO" id="GO:0004076">
    <property type="term" value="F:biotin synthase activity"/>
    <property type="evidence" value="ECO:0007669"/>
    <property type="project" value="UniProtKB-UniRule"/>
</dbReference>
<name>A0A1E8F019_9CLOT</name>
<comment type="cofactor">
    <cofactor evidence="16 17">
        <name>[4Fe-4S] cluster</name>
        <dbReference type="ChEBI" id="CHEBI:49883"/>
    </cofactor>
    <text evidence="16 17">Binds 1 [4Fe-4S] cluster. The cluster is coordinated with 3 cysteines and an exchangeable S-adenosyl-L-methionine.</text>
</comment>
<sequence length="322" mass="36108">MNIINQLENKIYKNENINLQEYLNLSKVDNLKELCKASNRICKKYNNTKIDLCSIMNAKCGACSEDCKYCAQSSFYNTSIKSHSLVSKEDALKLAKENEKLGINRFSLVTSGAALKGEDFENILEVFKYLKQNSNIKLCASLGIISYEQLVKLKEAGVTRYHHNLETSRDNFSNICTTHTYEHRIQTILKAQKAGIQVCSGGIIGMGETMEHRIKMALDLKKLQIKSIPINVLTPIKGTPLENTPKLSYEEILRTIAIFRFINPKAFIRFAGGRLNMEDKGERGFLSGINGAISGNYLTTNGNGAKDDVKMINKLGLKLIHN</sequence>
<evidence type="ECO:0000256" key="12">
    <source>
        <dbReference type="ARBA" id="ARBA00023014"/>
    </source>
</evidence>
<dbReference type="PIRSF" id="PIRSF001619">
    <property type="entry name" value="Biotin_synth"/>
    <property type="match status" value="1"/>
</dbReference>
<dbReference type="Gene3D" id="3.20.20.70">
    <property type="entry name" value="Aldolase class I"/>
    <property type="match status" value="1"/>
</dbReference>
<dbReference type="Pfam" id="PF04055">
    <property type="entry name" value="Radical_SAM"/>
    <property type="match status" value="1"/>
</dbReference>
<comment type="cofactor">
    <cofactor evidence="17">
        <name>[2Fe-2S] cluster</name>
        <dbReference type="ChEBI" id="CHEBI:190135"/>
    </cofactor>
    <text evidence="17">Binds 1 [2Fe-2S] cluster. The cluster is coordinated with 3 cysteines and 1 arginine.</text>
</comment>
<keyword evidence="20" id="KW-1185">Reference proteome</keyword>
<dbReference type="GO" id="GO:0005506">
    <property type="term" value="F:iron ion binding"/>
    <property type="evidence" value="ECO:0007669"/>
    <property type="project" value="UniProtKB-UniRule"/>
</dbReference>
<dbReference type="InterPro" id="IPR058240">
    <property type="entry name" value="rSAM_sf"/>
</dbReference>
<evidence type="ECO:0000259" key="18">
    <source>
        <dbReference type="PROSITE" id="PS51918"/>
    </source>
</evidence>
<comment type="function">
    <text evidence="14 16">Catalyzes the conversion of dethiobiotin (DTB) to biotin by the insertion of a sulfur atom into dethiobiotin via a radical-based mechanism.</text>
</comment>
<dbReference type="InterPro" id="IPR010722">
    <property type="entry name" value="BATS_dom"/>
</dbReference>
<comment type="similarity">
    <text evidence="2 16">Belongs to the radical SAM superfamily. Biotin synthase family.</text>
</comment>
<dbReference type="Pfam" id="PF06968">
    <property type="entry name" value="BATS"/>
    <property type="match status" value="1"/>
</dbReference>
<evidence type="ECO:0000256" key="11">
    <source>
        <dbReference type="ARBA" id="ARBA00023004"/>
    </source>
</evidence>
<evidence type="ECO:0000256" key="10">
    <source>
        <dbReference type="ARBA" id="ARBA00022756"/>
    </source>
</evidence>
<comment type="catalytic activity">
    <reaction evidence="13 16">
        <text>(4R,5S)-dethiobiotin + (sulfur carrier)-SH + 2 reduced [2Fe-2S]-[ferredoxin] + 2 S-adenosyl-L-methionine = (sulfur carrier)-H + biotin + 2 5'-deoxyadenosine + 2 L-methionine + 2 oxidized [2Fe-2S]-[ferredoxin]</text>
        <dbReference type="Rhea" id="RHEA:22060"/>
        <dbReference type="Rhea" id="RHEA-COMP:10000"/>
        <dbReference type="Rhea" id="RHEA-COMP:10001"/>
        <dbReference type="Rhea" id="RHEA-COMP:14737"/>
        <dbReference type="Rhea" id="RHEA-COMP:14739"/>
        <dbReference type="ChEBI" id="CHEBI:17319"/>
        <dbReference type="ChEBI" id="CHEBI:29917"/>
        <dbReference type="ChEBI" id="CHEBI:33737"/>
        <dbReference type="ChEBI" id="CHEBI:33738"/>
        <dbReference type="ChEBI" id="CHEBI:57586"/>
        <dbReference type="ChEBI" id="CHEBI:57844"/>
        <dbReference type="ChEBI" id="CHEBI:59789"/>
        <dbReference type="ChEBI" id="CHEBI:64428"/>
        <dbReference type="ChEBI" id="CHEBI:149473"/>
        <dbReference type="EC" id="2.8.1.6"/>
    </reaction>
</comment>
<gene>
    <name evidence="19" type="primary">bioB_1</name>
    <name evidence="16" type="synonym">bioB</name>
    <name evidence="19" type="ORF">CLOACE_07320</name>
</gene>
<dbReference type="InterPro" id="IPR002684">
    <property type="entry name" value="Biotin_synth/BioAB"/>
</dbReference>
<feature type="binding site" evidence="16 17">
    <location>
        <position position="139"/>
    </location>
    <ligand>
        <name>[2Fe-2S] cluster</name>
        <dbReference type="ChEBI" id="CHEBI:190135"/>
    </ligand>
</feature>
<evidence type="ECO:0000256" key="8">
    <source>
        <dbReference type="ARBA" id="ARBA00022714"/>
    </source>
</evidence>
<evidence type="ECO:0000256" key="13">
    <source>
        <dbReference type="ARBA" id="ARBA00051157"/>
    </source>
</evidence>
<dbReference type="PATRIC" id="fig|1121290.3.peg.741"/>
<dbReference type="GO" id="GO:0051539">
    <property type="term" value="F:4 iron, 4 sulfur cluster binding"/>
    <property type="evidence" value="ECO:0007669"/>
    <property type="project" value="UniProtKB-KW"/>
</dbReference>
<evidence type="ECO:0000256" key="15">
    <source>
        <dbReference type="ARBA" id="ARBA00070199"/>
    </source>
</evidence>
<evidence type="ECO:0000256" key="6">
    <source>
        <dbReference type="ARBA" id="ARBA00022679"/>
    </source>
</evidence>
<dbReference type="SMART" id="SM00729">
    <property type="entry name" value="Elp3"/>
    <property type="match status" value="1"/>
</dbReference>
<evidence type="ECO:0000256" key="16">
    <source>
        <dbReference type="HAMAP-Rule" id="MF_01694"/>
    </source>
</evidence>
<dbReference type="EC" id="2.8.1.6" evidence="4 16"/>
<dbReference type="PROSITE" id="PS51918">
    <property type="entry name" value="RADICAL_SAM"/>
    <property type="match status" value="1"/>
</dbReference>
<evidence type="ECO:0000256" key="7">
    <source>
        <dbReference type="ARBA" id="ARBA00022691"/>
    </source>
</evidence>
<dbReference type="HAMAP" id="MF_01694">
    <property type="entry name" value="BioB"/>
    <property type="match status" value="1"/>
</dbReference>
<keyword evidence="12 16" id="KW-0411">Iron-sulfur</keyword>
<evidence type="ECO:0000256" key="9">
    <source>
        <dbReference type="ARBA" id="ARBA00022723"/>
    </source>
</evidence>
<comment type="cofactor">
    <cofactor evidence="16">
        <name>[2Fe-2S] cluster</name>
        <dbReference type="ChEBI" id="CHEBI:190135"/>
    </cofactor>
    <text evidence="16">Binds 1 [2Fe-2S] cluster. The cluster is coordinated with 3 cysteines and 1 arginine.</text>
</comment>
<dbReference type="NCBIfam" id="TIGR00433">
    <property type="entry name" value="bioB"/>
    <property type="match status" value="1"/>
</dbReference>
<dbReference type="SMART" id="SM00876">
    <property type="entry name" value="BATS"/>
    <property type="match status" value="1"/>
</dbReference>
<feature type="binding site" evidence="16 17">
    <location>
        <position position="269"/>
    </location>
    <ligand>
        <name>[2Fe-2S] cluster</name>
        <dbReference type="ChEBI" id="CHEBI:190135"/>
    </ligand>
</feature>
<feature type="binding site" evidence="16 17">
    <location>
        <position position="67"/>
    </location>
    <ligand>
        <name>[4Fe-4S] cluster</name>
        <dbReference type="ChEBI" id="CHEBI:49883"/>
        <note>4Fe-4S-S-AdoMet</note>
    </ligand>
</feature>
<dbReference type="OrthoDB" id="9786826at2"/>
<keyword evidence="8 16" id="KW-0001">2Fe-2S</keyword>
<feature type="domain" description="Radical SAM core" evidence="18">
    <location>
        <begin position="45"/>
        <end position="274"/>
    </location>
</feature>
<evidence type="ECO:0000313" key="20">
    <source>
        <dbReference type="Proteomes" id="UP000175744"/>
    </source>
</evidence>
<dbReference type="STRING" id="1121290.CLAOCE_07320"/>
<evidence type="ECO:0000256" key="3">
    <source>
        <dbReference type="ARBA" id="ARBA00011738"/>
    </source>
</evidence>
<dbReference type="InterPro" id="IPR007197">
    <property type="entry name" value="rSAM"/>
</dbReference>
<comment type="subunit">
    <text evidence="3 16">Homodimer.</text>
</comment>
<dbReference type="GO" id="GO:0009102">
    <property type="term" value="P:biotin biosynthetic process"/>
    <property type="evidence" value="ECO:0007669"/>
    <property type="project" value="UniProtKB-UniRule"/>
</dbReference>
<reference evidence="19 20" key="1">
    <citation type="submission" date="2016-06" db="EMBL/GenBank/DDBJ databases">
        <title>Genome sequence of Clostridium acetireducens DSM 10703.</title>
        <authorList>
            <person name="Poehlein A."/>
            <person name="Fluechter S."/>
            <person name="Duerre P."/>
            <person name="Daniel R."/>
        </authorList>
    </citation>
    <scope>NUCLEOTIDE SEQUENCE [LARGE SCALE GENOMIC DNA]</scope>
    <source>
        <strain evidence="19 20">DSM 10703</strain>
    </source>
</reference>
<dbReference type="RefSeq" id="WP_070109690.1">
    <property type="nucleotide sequence ID" value="NZ_LZFO01000008.1"/>
</dbReference>
<comment type="pathway">
    <text evidence="1 16">Cofactor biosynthesis; biotin biosynthesis; biotin from 7,8-diaminononanoate: step 2/2.</text>
</comment>
<dbReference type="Proteomes" id="UP000175744">
    <property type="component" value="Unassembled WGS sequence"/>
</dbReference>
<comment type="caution">
    <text evidence="19">The sequence shown here is derived from an EMBL/GenBank/DDBJ whole genome shotgun (WGS) entry which is preliminary data.</text>
</comment>
<evidence type="ECO:0000256" key="14">
    <source>
        <dbReference type="ARBA" id="ARBA00057568"/>
    </source>
</evidence>
<dbReference type="InterPro" id="IPR006638">
    <property type="entry name" value="Elp3/MiaA/NifB-like_rSAM"/>
</dbReference>
<feature type="binding site" evidence="16 17">
    <location>
        <position position="107"/>
    </location>
    <ligand>
        <name>[2Fe-2S] cluster</name>
        <dbReference type="ChEBI" id="CHEBI:190135"/>
    </ligand>
</feature>
<evidence type="ECO:0000256" key="4">
    <source>
        <dbReference type="ARBA" id="ARBA00012236"/>
    </source>
</evidence>
<proteinExistence type="inferred from homology"/>
<dbReference type="SFLD" id="SFLDS00029">
    <property type="entry name" value="Radical_SAM"/>
    <property type="match status" value="1"/>
</dbReference>
<feature type="binding site" evidence="16 17">
    <location>
        <position position="199"/>
    </location>
    <ligand>
        <name>[2Fe-2S] cluster</name>
        <dbReference type="ChEBI" id="CHEBI:190135"/>
    </ligand>
</feature>
<protein>
    <recommendedName>
        <fullName evidence="15 16">Biotin synthase</fullName>
        <ecNumber evidence="4 16">2.8.1.6</ecNumber>
    </recommendedName>
</protein>
<dbReference type="InterPro" id="IPR024177">
    <property type="entry name" value="Biotin_synthase"/>
</dbReference>
<keyword evidence="11 16" id="KW-0408">Iron</keyword>
<keyword evidence="5 16" id="KW-0004">4Fe-4S</keyword>
<dbReference type="InterPro" id="IPR013785">
    <property type="entry name" value="Aldolase_TIM"/>
</dbReference>
<dbReference type="SUPFAM" id="SSF102114">
    <property type="entry name" value="Radical SAM enzymes"/>
    <property type="match status" value="1"/>
</dbReference>
<evidence type="ECO:0000256" key="1">
    <source>
        <dbReference type="ARBA" id="ARBA00004942"/>
    </source>
</evidence>
<dbReference type="UniPathway" id="UPA00078">
    <property type="reaction ID" value="UER00162"/>
</dbReference>
<organism evidence="19 20">
    <name type="scientific">Clostridium acetireducens DSM 10703</name>
    <dbReference type="NCBI Taxonomy" id="1121290"/>
    <lineage>
        <taxon>Bacteria</taxon>
        <taxon>Bacillati</taxon>
        <taxon>Bacillota</taxon>
        <taxon>Clostridia</taxon>
        <taxon>Eubacteriales</taxon>
        <taxon>Clostridiaceae</taxon>
        <taxon>Clostridium</taxon>
    </lineage>
</organism>
<dbReference type="PANTHER" id="PTHR22976">
    <property type="entry name" value="BIOTIN SYNTHASE"/>
    <property type="match status" value="1"/>
</dbReference>
<dbReference type="SFLD" id="SFLDG01278">
    <property type="entry name" value="biotin_synthase_like"/>
    <property type="match status" value="1"/>
</dbReference>
<dbReference type="CDD" id="cd01335">
    <property type="entry name" value="Radical_SAM"/>
    <property type="match status" value="1"/>
</dbReference>